<keyword evidence="4 6" id="KW-0479">Metal-binding</keyword>
<evidence type="ECO:0000313" key="8">
    <source>
        <dbReference type="Proteomes" id="UP000315947"/>
    </source>
</evidence>
<dbReference type="InterPro" id="IPR016339">
    <property type="entry name" value="Hemoglobin_trunc_I"/>
</dbReference>
<dbReference type="InterPro" id="IPR009050">
    <property type="entry name" value="Globin-like_sf"/>
</dbReference>
<evidence type="ECO:0000256" key="5">
    <source>
        <dbReference type="ARBA" id="ARBA00023004"/>
    </source>
</evidence>
<dbReference type="Pfam" id="PF01152">
    <property type="entry name" value="Bac_globin"/>
    <property type="match status" value="1"/>
</dbReference>
<evidence type="ECO:0000256" key="4">
    <source>
        <dbReference type="ARBA" id="ARBA00022723"/>
    </source>
</evidence>
<keyword evidence="8" id="KW-1185">Reference proteome</keyword>
<evidence type="ECO:0000256" key="3">
    <source>
        <dbReference type="ARBA" id="ARBA00022617"/>
    </source>
</evidence>
<keyword evidence="2 6" id="KW-0813">Transport</keyword>
<evidence type="ECO:0000256" key="2">
    <source>
        <dbReference type="ARBA" id="ARBA00022448"/>
    </source>
</evidence>
<protein>
    <recommendedName>
        <fullName evidence="6">Group 1 truncated hemoglobin</fullName>
    </recommendedName>
</protein>
<dbReference type="RefSeq" id="WP_144045505.1">
    <property type="nucleotide sequence ID" value="NZ_CP041614.1"/>
</dbReference>
<dbReference type="EMBL" id="CP041614">
    <property type="protein sequence ID" value="QDO83123.1"/>
    <property type="molecule type" value="Genomic_DNA"/>
</dbReference>
<organism evidence="7 8">
    <name type="scientific">Shewanella psychropiezotolerans</name>
    <dbReference type="NCBI Taxonomy" id="2593655"/>
    <lineage>
        <taxon>Bacteria</taxon>
        <taxon>Pseudomonadati</taxon>
        <taxon>Pseudomonadota</taxon>
        <taxon>Gammaproteobacteria</taxon>
        <taxon>Alteromonadales</taxon>
        <taxon>Shewanellaceae</taxon>
        <taxon>Shewanella</taxon>
    </lineage>
</organism>
<keyword evidence="6" id="KW-0561">Oxygen transport</keyword>
<dbReference type="InterPro" id="IPR012292">
    <property type="entry name" value="Globin/Proto"/>
</dbReference>
<dbReference type="PIRSF" id="PIRSF002030">
    <property type="entry name" value="Globin_Protozoa/Cyanobacteria"/>
    <property type="match status" value="1"/>
</dbReference>
<name>A0ABX5WVL2_9GAMM</name>
<keyword evidence="5 6" id="KW-0408">Iron</keyword>
<comment type="similarity">
    <text evidence="1 6">Belongs to the truncated hemoglobin family. Group I subfamily.</text>
</comment>
<sequence>MAESLFDKYGGFDTFTLVVSRFYQKVLDSDELEHYFRNVNMDNLMAHQTNFIAKALGGPDAYEGRDLRQAHINLDITLPHFLEVAELLQESLEEAGVEGDDVESIIQIVGSLQDQIVMQT</sequence>
<evidence type="ECO:0000256" key="6">
    <source>
        <dbReference type="PIRNR" id="PIRNR002030"/>
    </source>
</evidence>
<reference evidence="7 8" key="1">
    <citation type="submission" date="2019-07" db="EMBL/GenBank/DDBJ databases">
        <title>Shewanella sp. YLB-06 whole genomic sequence.</title>
        <authorList>
            <person name="Yu L."/>
        </authorList>
    </citation>
    <scope>NUCLEOTIDE SEQUENCE [LARGE SCALE GENOMIC DNA]</scope>
    <source>
        <strain evidence="7 8">YLB-06</strain>
    </source>
</reference>
<proteinExistence type="inferred from homology"/>
<dbReference type="InterPro" id="IPR001486">
    <property type="entry name" value="Hemoglobin_trunc"/>
</dbReference>
<gene>
    <name evidence="7" type="ORF">FM037_07650</name>
</gene>
<dbReference type="Gene3D" id="1.10.490.10">
    <property type="entry name" value="Globins"/>
    <property type="match status" value="1"/>
</dbReference>
<comment type="cofactor">
    <cofactor evidence="6">
        <name>heme</name>
        <dbReference type="ChEBI" id="CHEBI:30413"/>
    </cofactor>
</comment>
<dbReference type="Proteomes" id="UP000315947">
    <property type="component" value="Chromosome"/>
</dbReference>
<evidence type="ECO:0000313" key="7">
    <source>
        <dbReference type="EMBL" id="QDO83123.1"/>
    </source>
</evidence>
<evidence type="ECO:0000256" key="1">
    <source>
        <dbReference type="ARBA" id="ARBA00009660"/>
    </source>
</evidence>
<dbReference type="CDD" id="cd00454">
    <property type="entry name" value="TrHb1_N"/>
    <property type="match status" value="1"/>
</dbReference>
<keyword evidence="3 6" id="KW-0349">Heme</keyword>
<dbReference type="SUPFAM" id="SSF46458">
    <property type="entry name" value="Globin-like"/>
    <property type="match status" value="1"/>
</dbReference>
<accession>A0ABX5WVL2</accession>